<dbReference type="InterPro" id="IPR004045">
    <property type="entry name" value="Glutathione_S-Trfase_N"/>
</dbReference>
<dbReference type="PROSITE" id="PS50404">
    <property type="entry name" value="GST_NTER"/>
    <property type="match status" value="1"/>
</dbReference>
<dbReference type="Proteomes" id="UP000026915">
    <property type="component" value="Chromosome 3"/>
</dbReference>
<organism evidence="10 11">
    <name type="scientific">Theobroma cacao</name>
    <name type="common">Cacao</name>
    <name type="synonym">Cocoa</name>
    <dbReference type="NCBI Taxonomy" id="3641"/>
    <lineage>
        <taxon>Eukaryota</taxon>
        <taxon>Viridiplantae</taxon>
        <taxon>Streptophyta</taxon>
        <taxon>Embryophyta</taxon>
        <taxon>Tracheophyta</taxon>
        <taxon>Spermatophyta</taxon>
        <taxon>Magnoliopsida</taxon>
        <taxon>eudicotyledons</taxon>
        <taxon>Gunneridae</taxon>
        <taxon>Pentapetalae</taxon>
        <taxon>rosids</taxon>
        <taxon>malvids</taxon>
        <taxon>Malvales</taxon>
        <taxon>Malvaceae</taxon>
        <taxon>Byttnerioideae</taxon>
        <taxon>Theobroma</taxon>
    </lineage>
</organism>
<evidence type="ECO:0000256" key="3">
    <source>
        <dbReference type="ARBA" id="ARBA00022575"/>
    </source>
</evidence>
<dbReference type="AlphaFoldDB" id="A0A061FY71"/>
<dbReference type="Pfam" id="PF02798">
    <property type="entry name" value="GST_N"/>
    <property type="match status" value="1"/>
</dbReference>
<dbReference type="SUPFAM" id="SSF52833">
    <property type="entry name" value="Thioredoxin-like"/>
    <property type="match status" value="1"/>
</dbReference>
<dbReference type="GO" id="GO:0005737">
    <property type="term" value="C:cytoplasm"/>
    <property type="evidence" value="ECO:0000318"/>
    <property type="project" value="GO_Central"/>
</dbReference>
<dbReference type="GO" id="GO:0006749">
    <property type="term" value="P:glutathione metabolic process"/>
    <property type="evidence" value="ECO:0000318"/>
    <property type="project" value="GO_Central"/>
</dbReference>
<dbReference type="FunCoup" id="A0A061FY71">
    <property type="interactions" value="87"/>
</dbReference>
<dbReference type="InParanoid" id="A0A061FY71"/>
<dbReference type="SUPFAM" id="SSF47616">
    <property type="entry name" value="GST C-terminal domain-like"/>
    <property type="match status" value="1"/>
</dbReference>
<comment type="similarity">
    <text evidence="5">Belongs to the GST superfamily. Tau family.</text>
</comment>
<accession>A0A061FY71</accession>
<dbReference type="FunFam" id="1.20.1050.10:FF:000016">
    <property type="entry name" value="Glutathione S-transferase U9"/>
    <property type="match status" value="1"/>
</dbReference>
<dbReference type="eggNOG" id="KOG0406">
    <property type="taxonomic scope" value="Eukaryota"/>
</dbReference>
<evidence type="ECO:0000313" key="11">
    <source>
        <dbReference type="Proteomes" id="UP000026915"/>
    </source>
</evidence>
<dbReference type="GO" id="GO:0009407">
    <property type="term" value="P:toxin catabolic process"/>
    <property type="evidence" value="ECO:0007669"/>
    <property type="project" value="UniProtKB-ARBA"/>
</dbReference>
<evidence type="ECO:0000256" key="6">
    <source>
        <dbReference type="ARBA" id="ARBA00047960"/>
    </source>
</evidence>
<dbReference type="InterPro" id="IPR045073">
    <property type="entry name" value="Omega/Tau-like"/>
</dbReference>
<keyword evidence="11" id="KW-1185">Reference proteome</keyword>
<dbReference type="EMBL" id="CM001881">
    <property type="protein sequence ID" value="EOY21827.1"/>
    <property type="molecule type" value="Genomic_DNA"/>
</dbReference>
<dbReference type="EC" id="2.5.1.18" evidence="7"/>
<dbReference type="InterPro" id="IPR010987">
    <property type="entry name" value="Glutathione-S-Trfase_C-like"/>
</dbReference>
<comment type="subcellular location">
    <subcellularLocation>
        <location evidence="1 7">Cytoplasm</location>
        <location evidence="1 7">Cytosol</location>
    </subcellularLocation>
</comment>
<keyword evidence="4 7" id="KW-0808">Transferase</keyword>
<dbReference type="STRING" id="3641.A0A061FY71"/>
<dbReference type="Gene3D" id="1.20.1050.10">
    <property type="match status" value="1"/>
</dbReference>
<protein>
    <recommendedName>
        <fullName evidence="7">Glutathione S-transferase</fullName>
        <ecNumber evidence="7">2.5.1.18</ecNumber>
    </recommendedName>
</protein>
<name>A0A061FY71_THECC</name>
<keyword evidence="2 7" id="KW-0963">Cytoplasm</keyword>
<dbReference type="InterPro" id="IPR045074">
    <property type="entry name" value="GST_C_Tau"/>
</dbReference>
<evidence type="ECO:0000256" key="1">
    <source>
        <dbReference type="ARBA" id="ARBA00004514"/>
    </source>
</evidence>
<evidence type="ECO:0000259" key="9">
    <source>
        <dbReference type="PROSITE" id="PS50405"/>
    </source>
</evidence>
<evidence type="ECO:0000256" key="7">
    <source>
        <dbReference type="RuleBase" id="RU369102"/>
    </source>
</evidence>
<dbReference type="InterPro" id="IPR036282">
    <property type="entry name" value="Glutathione-S-Trfase_C_sf"/>
</dbReference>
<evidence type="ECO:0000256" key="4">
    <source>
        <dbReference type="ARBA" id="ARBA00022679"/>
    </source>
</evidence>
<comment type="function">
    <text evidence="7">Is involved in the conjugation of reduced glutathione to a wide number of exogenous and endogenous hydrophobic electrophiles.</text>
</comment>
<reference evidence="10 11" key="1">
    <citation type="journal article" date="2013" name="Genome Biol.">
        <title>The genome sequence of the most widely cultivated cacao type and its use to identify candidate genes regulating pod color.</title>
        <authorList>
            <person name="Motamayor J.C."/>
            <person name="Mockaitis K."/>
            <person name="Schmutz J."/>
            <person name="Haiminen N."/>
            <person name="Iii D.L."/>
            <person name="Cornejo O."/>
            <person name="Findley S.D."/>
            <person name="Zheng P."/>
            <person name="Utro F."/>
            <person name="Royaert S."/>
            <person name="Saski C."/>
            <person name="Jenkins J."/>
            <person name="Podicheti R."/>
            <person name="Zhao M."/>
            <person name="Scheffler B.E."/>
            <person name="Stack J.C."/>
            <person name="Feltus F.A."/>
            <person name="Mustiga G.M."/>
            <person name="Amores F."/>
            <person name="Phillips W."/>
            <person name="Marelli J.P."/>
            <person name="May G.D."/>
            <person name="Shapiro H."/>
            <person name="Ma J."/>
            <person name="Bustamante C.D."/>
            <person name="Schnell R.J."/>
            <person name="Main D."/>
            <person name="Gilbert D."/>
            <person name="Parida L."/>
            <person name="Kuhn D.N."/>
        </authorList>
    </citation>
    <scope>NUCLEOTIDE SEQUENCE [LARGE SCALE GENOMIC DNA]</scope>
    <source>
        <strain evidence="11">cv. Matina 1-6</strain>
    </source>
</reference>
<gene>
    <name evidence="10" type="ORF">TCM_013959</name>
</gene>
<dbReference type="CDD" id="cd03185">
    <property type="entry name" value="GST_C_Tau"/>
    <property type="match status" value="1"/>
</dbReference>
<comment type="catalytic activity">
    <reaction evidence="6 7">
        <text>RX + glutathione = an S-substituted glutathione + a halide anion + H(+)</text>
        <dbReference type="Rhea" id="RHEA:16437"/>
        <dbReference type="ChEBI" id="CHEBI:15378"/>
        <dbReference type="ChEBI" id="CHEBI:16042"/>
        <dbReference type="ChEBI" id="CHEBI:17792"/>
        <dbReference type="ChEBI" id="CHEBI:57925"/>
        <dbReference type="ChEBI" id="CHEBI:90779"/>
        <dbReference type="EC" id="2.5.1.18"/>
    </reaction>
</comment>
<dbReference type="HOGENOM" id="CLU_011226_18_0_1"/>
<feature type="domain" description="GST C-terminal" evidence="9">
    <location>
        <begin position="90"/>
        <end position="220"/>
    </location>
</feature>
<dbReference type="GO" id="GO:0004364">
    <property type="term" value="F:glutathione transferase activity"/>
    <property type="evidence" value="ECO:0000318"/>
    <property type="project" value="GO_Central"/>
</dbReference>
<dbReference type="SFLD" id="SFLDS00019">
    <property type="entry name" value="Glutathione_Transferase_(cytos"/>
    <property type="match status" value="1"/>
</dbReference>
<dbReference type="PANTHER" id="PTHR11260:SF711">
    <property type="entry name" value="GLUTATHIONE S-TRANSFERASE U9"/>
    <property type="match status" value="1"/>
</dbReference>
<dbReference type="InterPro" id="IPR036249">
    <property type="entry name" value="Thioredoxin-like_sf"/>
</dbReference>
<evidence type="ECO:0000259" key="8">
    <source>
        <dbReference type="PROSITE" id="PS50404"/>
    </source>
</evidence>
<dbReference type="SFLD" id="SFLDG00358">
    <property type="entry name" value="Main_(cytGST)"/>
    <property type="match status" value="1"/>
</dbReference>
<evidence type="ECO:0000256" key="2">
    <source>
        <dbReference type="ARBA" id="ARBA00022490"/>
    </source>
</evidence>
<dbReference type="OMA" id="WASTYVK"/>
<keyword evidence="3" id="KW-0216">Detoxification</keyword>
<dbReference type="Gene3D" id="3.40.30.10">
    <property type="entry name" value="Glutaredoxin"/>
    <property type="match status" value="1"/>
</dbReference>
<evidence type="ECO:0000256" key="5">
    <source>
        <dbReference type="ARBA" id="ARBA00025743"/>
    </source>
</evidence>
<proteinExistence type="inferred from homology"/>
<dbReference type="PROSITE" id="PS50405">
    <property type="entry name" value="GST_CTER"/>
    <property type="match status" value="1"/>
</dbReference>
<dbReference type="SFLD" id="SFLDG01152">
    <property type="entry name" value="Main.3:_Omega-_and_Tau-like"/>
    <property type="match status" value="1"/>
</dbReference>
<feature type="domain" description="GST N-terminal" evidence="8">
    <location>
        <begin position="5"/>
        <end position="84"/>
    </location>
</feature>
<dbReference type="GO" id="GO:0005829">
    <property type="term" value="C:cytosol"/>
    <property type="evidence" value="ECO:0007669"/>
    <property type="project" value="UniProtKB-SubCell"/>
</dbReference>
<dbReference type="Gramene" id="EOY21827">
    <property type="protein sequence ID" value="EOY21827"/>
    <property type="gene ID" value="TCM_013959"/>
</dbReference>
<dbReference type="CDD" id="cd03058">
    <property type="entry name" value="GST_N_Tau"/>
    <property type="match status" value="1"/>
</dbReference>
<dbReference type="PANTHER" id="PTHR11260">
    <property type="entry name" value="GLUTATHIONE S-TRANSFERASE, GST, SUPERFAMILY, GST DOMAIN CONTAINING"/>
    <property type="match status" value="1"/>
</dbReference>
<sequence length="230" mass="26103">MGEENKVILHGVWASPFSKRVELALKLTGIPLEYVEEDLQNKSPQLLRCNPVHKKIPVRVHNGKPIAESLVILEYIDETWKNSPRLLPKDPYKRAKVRFWTSFVQQQLFDTMFTVTKTEGEAQRKAVKEVSEKLQVLEEGIKELFPNGNPCIDSQNIGLLDIVILSLLGPHKVQEEVLGIKIIDPEKTPLIFAWLTAINQLTVVKESTPPHDKLVALLKFLRENSLKSSA</sequence>
<dbReference type="FunFam" id="3.40.30.10:FF:000014">
    <property type="entry name" value="Tau class glutathione S-transferase"/>
    <property type="match status" value="1"/>
</dbReference>
<dbReference type="InterPro" id="IPR040079">
    <property type="entry name" value="Glutathione_S-Trfase"/>
</dbReference>
<evidence type="ECO:0000313" key="10">
    <source>
        <dbReference type="EMBL" id="EOY21827.1"/>
    </source>
</evidence>